<comment type="subcellular location">
    <subcellularLocation>
        <location evidence="3">Membrane</location>
        <topology evidence="3">Multi-pass membrane protein</topology>
    </subcellularLocation>
</comment>
<dbReference type="EMBL" id="JAHLQT010021080">
    <property type="protein sequence ID" value="KAG7167957.1"/>
    <property type="molecule type" value="Genomic_DNA"/>
</dbReference>
<dbReference type="GO" id="GO:0005886">
    <property type="term" value="C:plasma membrane"/>
    <property type="evidence" value="ECO:0007669"/>
    <property type="project" value="TreeGrafter"/>
</dbReference>
<feature type="region of interest" description="Disordered" evidence="15">
    <location>
        <begin position="653"/>
        <end position="751"/>
    </location>
</feature>
<evidence type="ECO:0000256" key="3">
    <source>
        <dbReference type="ARBA" id="ARBA00004141"/>
    </source>
</evidence>
<dbReference type="GO" id="GO:0035556">
    <property type="term" value="P:intracellular signal transduction"/>
    <property type="evidence" value="ECO:0007669"/>
    <property type="project" value="InterPro"/>
</dbReference>
<evidence type="ECO:0000313" key="19">
    <source>
        <dbReference type="Proteomes" id="UP000747542"/>
    </source>
</evidence>
<dbReference type="SMART" id="SM00044">
    <property type="entry name" value="CYCc"/>
    <property type="match status" value="1"/>
</dbReference>
<proteinExistence type="inferred from homology"/>
<keyword evidence="9" id="KW-0460">Magnesium</keyword>
<keyword evidence="10 16" id="KW-1133">Transmembrane helix</keyword>
<comment type="caution">
    <text evidence="18">The sequence shown here is derived from an EMBL/GenBank/DDBJ whole genome shotgun (WGS) entry which is preliminary data.</text>
</comment>
<dbReference type="InterPro" id="IPR001054">
    <property type="entry name" value="A/G_cyclase"/>
</dbReference>
<feature type="transmembrane region" description="Helical" evidence="16">
    <location>
        <begin position="45"/>
        <end position="62"/>
    </location>
</feature>
<keyword evidence="19" id="KW-1185">Reference proteome</keyword>
<feature type="compositionally biased region" description="Gly residues" evidence="15">
    <location>
        <begin position="664"/>
        <end position="675"/>
    </location>
</feature>
<feature type="region of interest" description="Disordered" evidence="15">
    <location>
        <begin position="427"/>
        <end position="449"/>
    </location>
</feature>
<comment type="catalytic activity">
    <reaction evidence="1">
        <text>ATP = 3',5'-cyclic AMP + diphosphate</text>
        <dbReference type="Rhea" id="RHEA:15389"/>
        <dbReference type="ChEBI" id="CHEBI:30616"/>
        <dbReference type="ChEBI" id="CHEBI:33019"/>
        <dbReference type="ChEBI" id="CHEBI:58165"/>
        <dbReference type="EC" id="4.6.1.1"/>
    </reaction>
</comment>
<name>A0A8J5K0N1_HOMAM</name>
<evidence type="ECO:0000256" key="11">
    <source>
        <dbReference type="ARBA" id="ARBA00022998"/>
    </source>
</evidence>
<dbReference type="InterPro" id="IPR029787">
    <property type="entry name" value="Nucleotide_cyclase"/>
</dbReference>
<evidence type="ECO:0000256" key="1">
    <source>
        <dbReference type="ARBA" id="ARBA00001593"/>
    </source>
</evidence>
<dbReference type="EC" id="4.6.1.1" evidence="4"/>
<evidence type="ECO:0000256" key="14">
    <source>
        <dbReference type="RuleBase" id="RU000405"/>
    </source>
</evidence>
<evidence type="ECO:0000256" key="9">
    <source>
        <dbReference type="ARBA" id="ARBA00022842"/>
    </source>
</evidence>
<organism evidence="18 19">
    <name type="scientific">Homarus americanus</name>
    <name type="common">American lobster</name>
    <dbReference type="NCBI Taxonomy" id="6706"/>
    <lineage>
        <taxon>Eukaryota</taxon>
        <taxon>Metazoa</taxon>
        <taxon>Ecdysozoa</taxon>
        <taxon>Arthropoda</taxon>
        <taxon>Crustacea</taxon>
        <taxon>Multicrustacea</taxon>
        <taxon>Malacostraca</taxon>
        <taxon>Eumalacostraca</taxon>
        <taxon>Eucarida</taxon>
        <taxon>Decapoda</taxon>
        <taxon>Pleocyemata</taxon>
        <taxon>Astacidea</taxon>
        <taxon>Nephropoidea</taxon>
        <taxon>Nephropidae</taxon>
        <taxon>Homarus</taxon>
    </lineage>
</organism>
<dbReference type="FunFam" id="3.30.70.1230:FF:000008">
    <property type="entry name" value="Adenylate cyclase type 9"/>
    <property type="match status" value="1"/>
</dbReference>
<dbReference type="GO" id="GO:0006171">
    <property type="term" value="P:cAMP biosynthetic process"/>
    <property type="evidence" value="ECO:0007669"/>
    <property type="project" value="UniProtKB-KW"/>
</dbReference>
<feature type="domain" description="Guanylate cyclase" evidence="17">
    <location>
        <begin position="204"/>
        <end position="331"/>
    </location>
</feature>
<evidence type="ECO:0000256" key="2">
    <source>
        <dbReference type="ARBA" id="ARBA00001946"/>
    </source>
</evidence>
<dbReference type="Pfam" id="PF00211">
    <property type="entry name" value="Guanylate_cyc"/>
    <property type="match status" value="1"/>
</dbReference>
<keyword evidence="6" id="KW-0479">Metal-binding</keyword>
<feature type="region of interest" description="Disordered" evidence="15">
    <location>
        <begin position="534"/>
        <end position="624"/>
    </location>
</feature>
<dbReference type="PROSITE" id="PS00452">
    <property type="entry name" value="GUANYLATE_CYCLASE_1"/>
    <property type="match status" value="1"/>
</dbReference>
<gene>
    <name evidence="18" type="primary">Adcy2-L2</name>
    <name evidence="18" type="ORF">Hamer_G018387</name>
</gene>
<dbReference type="PANTHER" id="PTHR45627:SF12">
    <property type="entry name" value="ADENYLATE CYCLASE TYPE 2"/>
    <property type="match status" value="1"/>
</dbReference>
<feature type="compositionally biased region" description="Polar residues" evidence="15">
    <location>
        <begin position="653"/>
        <end position="662"/>
    </location>
</feature>
<evidence type="ECO:0000256" key="7">
    <source>
        <dbReference type="ARBA" id="ARBA00022741"/>
    </source>
</evidence>
<dbReference type="PANTHER" id="PTHR45627">
    <property type="entry name" value="ADENYLATE CYCLASE TYPE 1"/>
    <property type="match status" value="1"/>
</dbReference>
<comment type="cofactor">
    <cofactor evidence="2">
        <name>Mg(2+)</name>
        <dbReference type="ChEBI" id="CHEBI:18420"/>
    </cofactor>
</comment>
<sequence>MTWLVVPEELPRPVTSQPTTIDDDVNMTLPVLTLPLRPQQRDAELWVWACLLSIGVVAVFPRVGACTKIFVMTLITTAHINALMFYKDHELSIYDWDDNFLLVYFSRYYHRLPGVAWWVVVGVQVLALVGVLGVLGGQSEARARTHYTWASRVAVEQEEVETTRGINKILLENILPAYLAHRYLVSSNVPQQQELYHERYSSVGVMFASIPNYKEFYDETDVNKQGLECLRLLNEIICDYDKLLLKPKYSLVEKIKTIGSTYMVASGLHPGKEEFALALAAVLDAINKESFQSFKLRVGLAHGPVIAGVVGAQKPQYDIWGNTVNVASRMDSTGLMGRIQVTEETAAILQGAGWECECRGPTPIKGKGTLITYFVSTPYDPPVSELRSTLSSYALRPDEGALLRHAAPISSGNSLLVRRCSQSPSEPEFTCGLPSSSDDAHGDSSCSSLTTIRVPTGTRNSQDLTDTTLKGDPVVPDDATILKKVVVCVKDGVTSSRVIHGYNDGDLPFSMSVTNPGGGGVGGDQVITQKKLSFRSQQRIQRVSPDDKKSPVVKSNPCATEGGCEGEGVEDILSATHNGGPSTPTQQPPHSQLTTNTTAGGNDNETLSSSSEKLATPVKTKAKVSKQMTLDYSVPRDTRRMERLSNQAMSFDSTHLPSTSYVTRGGGGGETGRGGDVCLEEGKAINSRTGGNDHTENHNTTKHTRQQLTEHQQEPEDKTKLKDDHPNPPKPDTNQDEPLDNTTKEPNSLATIENDAIRDSVNRLDKELEEKLLEKCNEYENPVDSLQKRKIPNMVSKGDILASQNGHYEQKRRENFEDIGHYVSRNNKSSLREKNSSFLPKIRRGKSIDVTTPSGKINTIDAGRRVSMVNYVNEKESTPSTSGCSEKVPATCDEGKVVVPNVEGKVAASFSKKSVSFTTSGLVRKKSQVFV</sequence>
<evidence type="ECO:0000256" key="6">
    <source>
        <dbReference type="ARBA" id="ARBA00022723"/>
    </source>
</evidence>
<evidence type="ECO:0000313" key="18">
    <source>
        <dbReference type="EMBL" id="KAG7167957.1"/>
    </source>
</evidence>
<dbReference type="Proteomes" id="UP000747542">
    <property type="component" value="Unassembled WGS sequence"/>
</dbReference>
<evidence type="ECO:0000256" key="8">
    <source>
        <dbReference type="ARBA" id="ARBA00022840"/>
    </source>
</evidence>
<dbReference type="SUPFAM" id="SSF55073">
    <property type="entry name" value="Nucleotide cyclase"/>
    <property type="match status" value="1"/>
</dbReference>
<evidence type="ECO:0000256" key="10">
    <source>
        <dbReference type="ARBA" id="ARBA00022989"/>
    </source>
</evidence>
<keyword evidence="8" id="KW-0067">ATP-binding</keyword>
<evidence type="ECO:0000259" key="17">
    <source>
        <dbReference type="PROSITE" id="PS50125"/>
    </source>
</evidence>
<accession>A0A8J5K0N1</accession>
<dbReference type="GO" id="GO:0007189">
    <property type="term" value="P:adenylate cyclase-activating G protein-coupled receptor signaling pathway"/>
    <property type="evidence" value="ECO:0007669"/>
    <property type="project" value="TreeGrafter"/>
</dbReference>
<dbReference type="CDD" id="cd07302">
    <property type="entry name" value="CHD"/>
    <property type="match status" value="1"/>
</dbReference>
<comment type="similarity">
    <text evidence="14">Belongs to the adenylyl cyclase class-4/guanylyl cyclase family.</text>
</comment>
<dbReference type="GO" id="GO:0005524">
    <property type="term" value="F:ATP binding"/>
    <property type="evidence" value="ECO:0007669"/>
    <property type="project" value="UniProtKB-KW"/>
</dbReference>
<evidence type="ECO:0000256" key="15">
    <source>
        <dbReference type="SAM" id="MobiDB-lite"/>
    </source>
</evidence>
<feature type="compositionally biased region" description="Low complexity" evidence="15">
    <location>
        <begin position="581"/>
        <end position="595"/>
    </location>
</feature>
<evidence type="ECO:0000256" key="12">
    <source>
        <dbReference type="ARBA" id="ARBA00023136"/>
    </source>
</evidence>
<feature type="compositionally biased region" description="Basic and acidic residues" evidence="15">
    <location>
        <begin position="711"/>
        <end position="727"/>
    </location>
</feature>
<dbReference type="GO" id="GO:0046872">
    <property type="term" value="F:metal ion binding"/>
    <property type="evidence" value="ECO:0007669"/>
    <property type="project" value="UniProtKB-KW"/>
</dbReference>
<keyword evidence="13 14" id="KW-0456">Lyase</keyword>
<keyword evidence="7" id="KW-0547">Nucleotide-binding</keyword>
<evidence type="ECO:0000256" key="13">
    <source>
        <dbReference type="ARBA" id="ARBA00023239"/>
    </source>
</evidence>
<evidence type="ECO:0000256" key="4">
    <source>
        <dbReference type="ARBA" id="ARBA00012201"/>
    </source>
</evidence>
<evidence type="ECO:0000256" key="5">
    <source>
        <dbReference type="ARBA" id="ARBA00022692"/>
    </source>
</evidence>
<reference evidence="18" key="1">
    <citation type="journal article" date="2021" name="Sci. Adv.">
        <title>The American lobster genome reveals insights on longevity, neural, and immune adaptations.</title>
        <authorList>
            <person name="Polinski J.M."/>
            <person name="Zimin A.V."/>
            <person name="Clark K.F."/>
            <person name="Kohn A.B."/>
            <person name="Sadowski N."/>
            <person name="Timp W."/>
            <person name="Ptitsyn A."/>
            <person name="Khanna P."/>
            <person name="Romanova D.Y."/>
            <person name="Williams P."/>
            <person name="Greenwood S.J."/>
            <person name="Moroz L.L."/>
            <person name="Walt D.R."/>
            <person name="Bodnar A.G."/>
        </authorList>
    </citation>
    <scope>NUCLEOTIDE SEQUENCE</scope>
    <source>
        <strain evidence="18">GMGI-L3</strain>
    </source>
</reference>
<keyword evidence="12 16" id="KW-0472">Membrane</keyword>
<dbReference type="GO" id="GO:0004016">
    <property type="term" value="F:adenylate cyclase activity"/>
    <property type="evidence" value="ECO:0007669"/>
    <property type="project" value="UniProtKB-EC"/>
</dbReference>
<dbReference type="AlphaFoldDB" id="A0A8J5K0N1"/>
<dbReference type="Gene3D" id="3.30.70.1230">
    <property type="entry name" value="Nucleotide cyclase"/>
    <property type="match status" value="1"/>
</dbReference>
<feature type="compositionally biased region" description="Polar residues" evidence="15">
    <location>
        <begin position="596"/>
        <end position="613"/>
    </location>
</feature>
<evidence type="ECO:0000256" key="16">
    <source>
        <dbReference type="SAM" id="Phobius"/>
    </source>
</evidence>
<feature type="compositionally biased region" description="Polar residues" evidence="15">
    <location>
        <begin position="740"/>
        <end position="751"/>
    </location>
</feature>
<protein>
    <recommendedName>
        <fullName evidence="4">adenylate cyclase</fullName>
        <ecNumber evidence="4">4.6.1.1</ecNumber>
    </recommendedName>
</protein>
<feature type="transmembrane region" description="Helical" evidence="16">
    <location>
        <begin position="115"/>
        <end position="135"/>
    </location>
</feature>
<dbReference type="PROSITE" id="PS50125">
    <property type="entry name" value="GUANYLATE_CYCLASE_2"/>
    <property type="match status" value="1"/>
</dbReference>
<dbReference type="GO" id="GO:0007193">
    <property type="term" value="P:adenylate cyclase-inhibiting G protein-coupled receptor signaling pathway"/>
    <property type="evidence" value="ECO:0007669"/>
    <property type="project" value="TreeGrafter"/>
</dbReference>
<keyword evidence="5 16" id="KW-0812">Transmembrane</keyword>
<keyword evidence="11" id="KW-0115">cAMP biosynthesis</keyword>
<dbReference type="InterPro" id="IPR018297">
    <property type="entry name" value="A/G_cyclase_CS"/>
</dbReference>